<comment type="subunit">
    <text evidence="10">Heterotetramer of two alpha and two beta subunits.</text>
</comment>
<dbReference type="GO" id="GO:0006104">
    <property type="term" value="P:succinyl-CoA metabolic process"/>
    <property type="evidence" value="ECO:0007669"/>
    <property type="project" value="TreeGrafter"/>
</dbReference>
<dbReference type="GO" id="GO:0005524">
    <property type="term" value="F:ATP binding"/>
    <property type="evidence" value="ECO:0007669"/>
    <property type="project" value="UniProtKB-UniRule"/>
</dbReference>
<keyword evidence="4 10" id="KW-0479">Metal-binding</keyword>
<dbReference type="InterPro" id="IPR016102">
    <property type="entry name" value="Succinyl-CoA_synth-like"/>
</dbReference>
<dbReference type="PIRSF" id="PIRSF001554">
    <property type="entry name" value="SucCS_beta"/>
    <property type="match status" value="1"/>
</dbReference>
<feature type="binding site" evidence="10">
    <location>
        <position position="111"/>
    </location>
    <ligand>
        <name>ATP</name>
        <dbReference type="ChEBI" id="CHEBI:30616"/>
    </ligand>
</feature>
<dbReference type="InterPro" id="IPR013815">
    <property type="entry name" value="ATP_grasp_subdomain_1"/>
</dbReference>
<feature type="binding site" evidence="10">
    <location>
        <begin position="325"/>
        <end position="327"/>
    </location>
    <ligand>
        <name>substrate</name>
        <note>ligand shared with subunit alpha</note>
    </ligand>
</feature>
<sequence>MNLHEYQSKMLFKKYGLPVPVNYLCNSVDEIIEKLAELTNQENQMKWVAKCQVHAGGRGKAGGVICTENFDEIKRFAEYWLGQRLVTYQTDEKGQPVNKILLEQASSIKTELYLGAVVDRALKRVVIIASTEGGMDIESTATNTPELIFTMPIDPLLGPCAYQGRELAFKLGLRGKLVNQFAKIFTNLAKLFIENDLSLAEVNPLVITEDEELLCVDAKIVLDDNALYRHPELSQLRDITQEDERESIATKQGLSYVSLSGNIGCMVNGAGLAMATMDIIKLYGGEPANFLDVGGGTTKERVCEAFKLIVSDSHVKAILVNIFGGIVRCDLIAEGIIAAIEEIDLAIPVVVRLEGNNAEIARAMLANSDLNIISAESLADAAQKISALAN</sequence>
<evidence type="ECO:0000256" key="1">
    <source>
        <dbReference type="ARBA" id="ARBA00009182"/>
    </source>
</evidence>
<feature type="binding site" evidence="10">
    <location>
        <position position="268"/>
    </location>
    <ligand>
        <name>substrate</name>
        <note>ligand shared with subunit alpha</note>
    </ligand>
</feature>
<dbReference type="InterPro" id="IPR013650">
    <property type="entry name" value="ATP-grasp_succ-CoA_synth-type"/>
</dbReference>
<feature type="domain" description="ATP-grasp fold succinyl-CoA synthetase-type" evidence="12">
    <location>
        <begin position="2"/>
        <end position="207"/>
    </location>
</feature>
<proteinExistence type="inferred from homology"/>
<evidence type="ECO:0000259" key="12">
    <source>
        <dbReference type="Pfam" id="PF08442"/>
    </source>
</evidence>
<dbReference type="InterPro" id="IPR005809">
    <property type="entry name" value="Succ_CoA_ligase-like_bsu"/>
</dbReference>
<dbReference type="GO" id="GO:0004775">
    <property type="term" value="F:succinate-CoA ligase (ADP-forming) activity"/>
    <property type="evidence" value="ECO:0007669"/>
    <property type="project" value="UniProtKB-UniRule"/>
</dbReference>
<dbReference type="GO" id="GO:0005829">
    <property type="term" value="C:cytosol"/>
    <property type="evidence" value="ECO:0007669"/>
    <property type="project" value="TreeGrafter"/>
</dbReference>
<comment type="catalytic activity">
    <reaction evidence="8">
        <text>succinate + ATP + CoA = succinyl-CoA + ADP + phosphate</text>
        <dbReference type="Rhea" id="RHEA:17661"/>
        <dbReference type="ChEBI" id="CHEBI:30031"/>
        <dbReference type="ChEBI" id="CHEBI:30616"/>
        <dbReference type="ChEBI" id="CHEBI:43474"/>
        <dbReference type="ChEBI" id="CHEBI:57287"/>
        <dbReference type="ChEBI" id="CHEBI:57292"/>
        <dbReference type="ChEBI" id="CHEBI:456216"/>
        <dbReference type="EC" id="6.2.1.5"/>
    </reaction>
    <physiologicalReaction direction="right-to-left" evidence="8">
        <dbReference type="Rhea" id="RHEA:17663"/>
    </physiologicalReaction>
</comment>
<comment type="caution">
    <text evidence="13">The sequence shown here is derived from an EMBL/GenBank/DDBJ whole genome shotgun (WGS) entry which is preliminary data.</text>
</comment>
<dbReference type="SUPFAM" id="SSF56059">
    <property type="entry name" value="Glutathione synthetase ATP-binding domain-like"/>
    <property type="match status" value="1"/>
</dbReference>
<dbReference type="AlphaFoldDB" id="A0A318MWB0"/>
<reference evidence="13 14" key="1">
    <citation type="submission" date="2018-05" db="EMBL/GenBank/DDBJ databases">
        <title>Reference genomes for bee gut microbiota database.</title>
        <authorList>
            <person name="Ellegaard K.M."/>
        </authorList>
    </citation>
    <scope>NUCLEOTIDE SEQUENCE [LARGE SCALE GENOMIC DNA]</scope>
    <source>
        <strain evidence="13 14">ESL0167</strain>
    </source>
</reference>
<dbReference type="Pfam" id="PF00549">
    <property type="entry name" value="Ligase_CoA"/>
    <property type="match status" value="1"/>
</dbReference>
<evidence type="ECO:0000256" key="9">
    <source>
        <dbReference type="ARBA" id="ARBA00052891"/>
    </source>
</evidence>
<dbReference type="EC" id="6.2.1.5" evidence="10"/>
<evidence type="ECO:0000256" key="10">
    <source>
        <dbReference type="HAMAP-Rule" id="MF_00558"/>
    </source>
</evidence>
<dbReference type="PROSITE" id="PS01217">
    <property type="entry name" value="SUCCINYL_COA_LIG_3"/>
    <property type="match status" value="1"/>
</dbReference>
<comment type="similarity">
    <text evidence="1 10">Belongs to the succinate/malate CoA ligase beta subunit family.</text>
</comment>
<protein>
    <recommendedName>
        <fullName evidence="10">Succinate--CoA ligase [ADP-forming] subunit beta</fullName>
        <ecNumber evidence="10">6.2.1.5</ecNumber>
    </recommendedName>
    <alternativeName>
        <fullName evidence="10">Succinyl-CoA synthetase subunit beta</fullName>
        <shortName evidence="10">SCS-beta</shortName>
    </alternativeName>
</protein>
<dbReference type="FunFam" id="3.30.470.20:FF:000002">
    <property type="entry name" value="Succinate--CoA ligase [ADP-forming] subunit beta"/>
    <property type="match status" value="1"/>
</dbReference>
<evidence type="ECO:0000256" key="5">
    <source>
        <dbReference type="ARBA" id="ARBA00022741"/>
    </source>
</evidence>
<dbReference type="Proteomes" id="UP000247838">
    <property type="component" value="Unassembled WGS sequence"/>
</dbReference>
<comment type="pathway">
    <text evidence="10">Carbohydrate metabolism; tricarboxylic acid cycle; succinate from succinyl-CoA (ligase route): step 1/1.</text>
</comment>
<feature type="domain" description="ATP-citrate synthase/succinyl-CoA ligase C-terminal" evidence="11">
    <location>
        <begin position="266"/>
        <end position="384"/>
    </location>
</feature>
<name>A0A318MWB0_FRIPE</name>
<evidence type="ECO:0000256" key="2">
    <source>
        <dbReference type="ARBA" id="ARBA00022532"/>
    </source>
</evidence>
<evidence type="ECO:0000256" key="3">
    <source>
        <dbReference type="ARBA" id="ARBA00022598"/>
    </source>
</evidence>
<dbReference type="NCBIfam" id="NF001913">
    <property type="entry name" value="PRK00696.1"/>
    <property type="match status" value="1"/>
</dbReference>
<dbReference type="PANTHER" id="PTHR11815:SF10">
    <property type="entry name" value="SUCCINATE--COA LIGASE [GDP-FORMING] SUBUNIT BETA, MITOCHONDRIAL"/>
    <property type="match status" value="1"/>
</dbReference>
<dbReference type="Pfam" id="PF08442">
    <property type="entry name" value="ATP-grasp_2"/>
    <property type="match status" value="1"/>
</dbReference>
<keyword evidence="2 10" id="KW-0816">Tricarboxylic acid cycle</keyword>
<evidence type="ECO:0000256" key="8">
    <source>
        <dbReference type="ARBA" id="ARBA00050563"/>
    </source>
</evidence>
<dbReference type="Gene3D" id="3.30.1490.20">
    <property type="entry name" value="ATP-grasp fold, A domain"/>
    <property type="match status" value="1"/>
</dbReference>
<evidence type="ECO:0000256" key="6">
    <source>
        <dbReference type="ARBA" id="ARBA00022840"/>
    </source>
</evidence>
<accession>A0A318MWB0</accession>
<dbReference type="Gene3D" id="3.30.470.20">
    <property type="entry name" value="ATP-grasp fold, B domain"/>
    <property type="match status" value="1"/>
</dbReference>
<feature type="binding site" evidence="10">
    <location>
        <position position="50"/>
    </location>
    <ligand>
        <name>ATP</name>
        <dbReference type="ChEBI" id="CHEBI:30616"/>
    </ligand>
</feature>
<dbReference type="GO" id="GO:0004776">
    <property type="term" value="F:succinate-CoA ligase (GDP-forming) activity"/>
    <property type="evidence" value="ECO:0007669"/>
    <property type="project" value="RHEA"/>
</dbReference>
<evidence type="ECO:0000259" key="11">
    <source>
        <dbReference type="Pfam" id="PF00549"/>
    </source>
</evidence>
<dbReference type="UniPathway" id="UPA00223">
    <property type="reaction ID" value="UER00999"/>
</dbReference>
<evidence type="ECO:0000313" key="13">
    <source>
        <dbReference type="EMBL" id="PXY94807.1"/>
    </source>
</evidence>
<evidence type="ECO:0000313" key="14">
    <source>
        <dbReference type="Proteomes" id="UP000247838"/>
    </source>
</evidence>
<keyword evidence="7 10" id="KW-0460">Magnesium</keyword>
<dbReference type="NCBIfam" id="TIGR01016">
    <property type="entry name" value="sucCoAbeta"/>
    <property type="match status" value="1"/>
</dbReference>
<dbReference type="EMBL" id="QGLM01000017">
    <property type="protein sequence ID" value="PXY94807.1"/>
    <property type="molecule type" value="Genomic_DNA"/>
</dbReference>
<dbReference type="HAMAP" id="MF_00558">
    <property type="entry name" value="Succ_CoA_beta"/>
    <property type="match status" value="1"/>
</dbReference>
<dbReference type="FunFam" id="3.40.50.261:FF:000001">
    <property type="entry name" value="Succinate--CoA ligase [ADP-forming] subunit beta"/>
    <property type="match status" value="1"/>
</dbReference>
<feature type="binding site" evidence="10">
    <location>
        <position position="217"/>
    </location>
    <ligand>
        <name>Mg(2+)</name>
        <dbReference type="ChEBI" id="CHEBI:18420"/>
    </ligand>
</feature>
<feature type="binding site" evidence="10">
    <location>
        <position position="203"/>
    </location>
    <ligand>
        <name>Mg(2+)</name>
        <dbReference type="ChEBI" id="CHEBI:18420"/>
    </ligand>
</feature>
<feature type="binding site" evidence="10">
    <location>
        <position position="106"/>
    </location>
    <ligand>
        <name>ATP</name>
        <dbReference type="ChEBI" id="CHEBI:30616"/>
    </ligand>
</feature>
<dbReference type="GO" id="GO:0042709">
    <property type="term" value="C:succinate-CoA ligase complex"/>
    <property type="evidence" value="ECO:0007669"/>
    <property type="project" value="TreeGrafter"/>
</dbReference>
<comment type="catalytic activity">
    <reaction evidence="9">
        <text>GTP + succinate + CoA = succinyl-CoA + GDP + phosphate</text>
        <dbReference type="Rhea" id="RHEA:22120"/>
        <dbReference type="ChEBI" id="CHEBI:30031"/>
        <dbReference type="ChEBI" id="CHEBI:37565"/>
        <dbReference type="ChEBI" id="CHEBI:43474"/>
        <dbReference type="ChEBI" id="CHEBI:57287"/>
        <dbReference type="ChEBI" id="CHEBI:57292"/>
        <dbReference type="ChEBI" id="CHEBI:58189"/>
    </reaction>
    <physiologicalReaction direction="right-to-left" evidence="9">
        <dbReference type="Rhea" id="RHEA:22122"/>
    </physiologicalReaction>
</comment>
<gene>
    <name evidence="10" type="primary">sucC</name>
    <name evidence="13" type="ORF">DKK76_07365</name>
</gene>
<keyword evidence="6 10" id="KW-0067">ATP-binding</keyword>
<dbReference type="InterPro" id="IPR005811">
    <property type="entry name" value="SUCC_ACL_C"/>
</dbReference>
<dbReference type="Gene3D" id="3.40.50.261">
    <property type="entry name" value="Succinyl-CoA synthetase domains"/>
    <property type="match status" value="1"/>
</dbReference>
<keyword evidence="5 10" id="KW-0547">Nucleotide-binding</keyword>
<dbReference type="RefSeq" id="WP_110443758.1">
    <property type="nucleotide sequence ID" value="NZ_QGLM01000017.1"/>
</dbReference>
<evidence type="ECO:0000256" key="7">
    <source>
        <dbReference type="ARBA" id="ARBA00022842"/>
    </source>
</evidence>
<comment type="cofactor">
    <cofactor evidence="10">
        <name>Mg(2+)</name>
        <dbReference type="ChEBI" id="CHEBI:18420"/>
    </cofactor>
    <text evidence="10">Binds 1 Mg(2+) ion per subunit.</text>
</comment>
<dbReference type="GO" id="GO:0006099">
    <property type="term" value="P:tricarboxylic acid cycle"/>
    <property type="evidence" value="ECO:0007669"/>
    <property type="project" value="UniProtKB-UniRule"/>
</dbReference>
<feature type="binding site" evidence="10">
    <location>
        <begin position="57"/>
        <end position="59"/>
    </location>
    <ligand>
        <name>ATP</name>
        <dbReference type="ChEBI" id="CHEBI:30616"/>
    </ligand>
</feature>
<dbReference type="InterPro" id="IPR017866">
    <property type="entry name" value="Succ-CoA_synthase_bsu_CS"/>
</dbReference>
<dbReference type="FunFam" id="3.30.1490.20:FF:000002">
    <property type="entry name" value="Succinate--CoA ligase [ADP-forming] subunit beta"/>
    <property type="match status" value="1"/>
</dbReference>
<keyword evidence="3 10" id="KW-0436">Ligase</keyword>
<dbReference type="PANTHER" id="PTHR11815">
    <property type="entry name" value="SUCCINYL-COA SYNTHETASE BETA CHAIN"/>
    <property type="match status" value="1"/>
</dbReference>
<dbReference type="GO" id="GO:0000287">
    <property type="term" value="F:magnesium ion binding"/>
    <property type="evidence" value="ECO:0007669"/>
    <property type="project" value="UniProtKB-UniRule"/>
</dbReference>
<dbReference type="SUPFAM" id="SSF52210">
    <property type="entry name" value="Succinyl-CoA synthetase domains"/>
    <property type="match status" value="1"/>
</dbReference>
<organism evidence="13 14">
    <name type="scientific">Frischella perrara</name>
    <dbReference type="NCBI Taxonomy" id="1267021"/>
    <lineage>
        <taxon>Bacteria</taxon>
        <taxon>Pseudomonadati</taxon>
        <taxon>Pseudomonadota</taxon>
        <taxon>Gammaproteobacteria</taxon>
        <taxon>Orbales</taxon>
        <taxon>Orbaceae</taxon>
        <taxon>Frischella</taxon>
    </lineage>
</organism>
<comment type="function">
    <text evidence="10">Succinyl-CoA synthetase functions in the citric acid cycle (TCA), coupling the hydrolysis of succinyl-CoA to the synthesis of either ATP or GTP and thus represents the only step of substrate-level phosphorylation in the TCA. The beta subunit provides nucleotide specificity of the enzyme and binds the substrate succinate, while the binding sites for coenzyme A and phosphate are found in the alpha subunit.</text>
</comment>
<feature type="binding site" evidence="10">
    <location>
        <position position="103"/>
    </location>
    <ligand>
        <name>ATP</name>
        <dbReference type="ChEBI" id="CHEBI:30616"/>
    </ligand>
</feature>
<evidence type="ECO:0000256" key="4">
    <source>
        <dbReference type="ARBA" id="ARBA00022723"/>
    </source>
</evidence>